<name>C6XES6_METGS</name>
<geneLocation type="plasmid" evidence="1 2">
    <name>pMsip01</name>
</geneLocation>
<reference evidence="1 2" key="2">
    <citation type="journal article" date="2011" name="J. Bacteriol.">
        <title>Genomes of three methylotrophs from a single niche uncover genetic and metabolic divergence of Methylophilaceae.</title>
        <authorList>
            <person name="Lapidus A."/>
            <person name="Clum A."/>
            <person name="Labutti K."/>
            <person name="Kaluzhnaya M.G."/>
            <person name="Lim S."/>
            <person name="Beck D.A."/>
            <person name="Glavina Del Rio T."/>
            <person name="Nolan M."/>
            <person name="Mavromatis K."/>
            <person name="Huntemann M."/>
            <person name="Lucas S."/>
            <person name="Lidstrom M.E."/>
            <person name="Ivanova N."/>
            <person name="Chistoserdova L."/>
        </authorList>
    </citation>
    <scope>NUCLEOTIDE SEQUENCE [LARGE SCALE GENOMIC DNA]</scope>
    <source>
        <strain evidence="1 2">SIP3-4</strain>
        <plasmid evidence="1 2">pMsip01</plasmid>
    </source>
</reference>
<dbReference type="HOGENOM" id="CLU_2423543_0_0_4"/>
<organism evidence="1 2">
    <name type="scientific">Methylovorus glucosotrophus (strain SIP3-4)</name>
    <dbReference type="NCBI Taxonomy" id="582744"/>
    <lineage>
        <taxon>Bacteria</taxon>
        <taxon>Pseudomonadati</taxon>
        <taxon>Pseudomonadota</taxon>
        <taxon>Betaproteobacteria</taxon>
        <taxon>Nitrosomonadales</taxon>
        <taxon>Methylophilaceae</taxon>
        <taxon>Methylovorus</taxon>
    </lineage>
</organism>
<dbReference type="KEGG" id="mei:Msip34_2909"/>
<reference evidence="2" key="1">
    <citation type="submission" date="2009-07" db="EMBL/GenBank/DDBJ databases">
        <title>Complete sequence of plasmid 1 of Methylovorus sp. SIP3-4.</title>
        <authorList>
            <consortium name="US DOE Joint Genome Institute"/>
            <person name="Lucas S."/>
            <person name="Copeland A."/>
            <person name="Lapidus A."/>
            <person name="Glavina del Rio T."/>
            <person name="Tice H."/>
            <person name="Bruce D."/>
            <person name="Goodwin L."/>
            <person name="Pitluck S."/>
            <person name="Clum A."/>
            <person name="Larimer F."/>
            <person name="Land M."/>
            <person name="Hauser L."/>
            <person name="Kyrpides N."/>
            <person name="Mikhailova N."/>
            <person name="Kayluzhnaya M."/>
            <person name="Chistoserdova L."/>
        </authorList>
    </citation>
    <scope>NUCLEOTIDE SEQUENCE [LARGE SCALE GENOMIC DNA]</scope>
    <source>
        <strain evidence="2">SIP3-4</strain>
        <plasmid evidence="2">pMsip01</plasmid>
    </source>
</reference>
<dbReference type="RefSeq" id="WP_012777731.1">
    <property type="nucleotide sequence ID" value="NC_012970.1"/>
</dbReference>
<gene>
    <name evidence="1" type="ordered locus">Msip34_2909</name>
</gene>
<evidence type="ECO:0000313" key="2">
    <source>
        <dbReference type="Proteomes" id="UP000002743"/>
    </source>
</evidence>
<dbReference type="AlphaFoldDB" id="C6XES6"/>
<accession>C6XES6</accession>
<keyword evidence="2" id="KW-1185">Reference proteome</keyword>
<protein>
    <submittedName>
        <fullName evidence="1">Uncharacterized protein</fullName>
    </submittedName>
</protein>
<dbReference type="EMBL" id="CP001675">
    <property type="protein sequence ID" value="ACT52133.1"/>
    <property type="molecule type" value="Genomic_DNA"/>
</dbReference>
<keyword evidence="1" id="KW-0614">Plasmid</keyword>
<evidence type="ECO:0000313" key="1">
    <source>
        <dbReference type="EMBL" id="ACT52133.1"/>
    </source>
</evidence>
<dbReference type="Proteomes" id="UP000002743">
    <property type="component" value="Plasmid pMsip01"/>
</dbReference>
<proteinExistence type="predicted"/>
<sequence length="91" mass="10179">MAQLQPNVTALKNILGKLKVHRLIVPLAYRIGYTTPTIYGWSKIDDEQKALSYLLLISQIDKRETLKDGPTMAEVIDLASKAVVKAMPNKQ</sequence>